<name>A0A8T1WDE0_9STRA</name>
<dbReference type="OrthoDB" id="128830at2759"/>
<gene>
    <name evidence="2" type="ORF">PHYPSEUDO_005582</name>
</gene>
<protein>
    <recommendedName>
        <fullName evidence="4">F-box domain-containing protein</fullName>
    </recommendedName>
</protein>
<comment type="caution">
    <text evidence="2">The sequence shown here is derived from an EMBL/GenBank/DDBJ whole genome shotgun (WGS) entry which is preliminary data.</text>
</comment>
<feature type="region of interest" description="Disordered" evidence="1">
    <location>
        <begin position="1"/>
        <end position="22"/>
    </location>
</feature>
<evidence type="ECO:0008006" key="4">
    <source>
        <dbReference type="Google" id="ProtNLM"/>
    </source>
</evidence>
<sequence>MTAKRPASSSESGSPPPPPPSMSLPSLPLSIFSLVLEFATFSFTQDLMPRRRSLPGKYLTDVALVSKSWYEAVDELAARSRRDTMQLTLKFGSRAEVLAVRRQVQLRRRWVRDLRIRMGRSDGTRFVTGVWWWMEDREIP</sequence>
<feature type="compositionally biased region" description="Low complexity" evidence="1">
    <location>
        <begin position="1"/>
        <end position="13"/>
    </location>
</feature>
<dbReference type="Proteomes" id="UP000694044">
    <property type="component" value="Unassembled WGS sequence"/>
</dbReference>
<organism evidence="2 3">
    <name type="scientific">Phytophthora pseudosyringae</name>
    <dbReference type="NCBI Taxonomy" id="221518"/>
    <lineage>
        <taxon>Eukaryota</taxon>
        <taxon>Sar</taxon>
        <taxon>Stramenopiles</taxon>
        <taxon>Oomycota</taxon>
        <taxon>Peronosporomycetes</taxon>
        <taxon>Peronosporales</taxon>
        <taxon>Peronosporaceae</taxon>
        <taxon>Phytophthora</taxon>
    </lineage>
</organism>
<proteinExistence type="predicted"/>
<keyword evidence="3" id="KW-1185">Reference proteome</keyword>
<evidence type="ECO:0000256" key="1">
    <source>
        <dbReference type="SAM" id="MobiDB-lite"/>
    </source>
</evidence>
<dbReference type="EMBL" id="JAGDFM010000023">
    <property type="protein sequence ID" value="KAG7391221.1"/>
    <property type="molecule type" value="Genomic_DNA"/>
</dbReference>
<reference evidence="2" key="1">
    <citation type="submission" date="2021-02" db="EMBL/GenBank/DDBJ databases">
        <authorList>
            <person name="Palmer J.M."/>
        </authorList>
    </citation>
    <scope>NUCLEOTIDE SEQUENCE</scope>
    <source>
        <strain evidence="2">SCRP734</strain>
    </source>
</reference>
<accession>A0A8T1WDE0</accession>
<evidence type="ECO:0000313" key="2">
    <source>
        <dbReference type="EMBL" id="KAG7391221.1"/>
    </source>
</evidence>
<dbReference type="AlphaFoldDB" id="A0A8T1WDE0"/>
<evidence type="ECO:0000313" key="3">
    <source>
        <dbReference type="Proteomes" id="UP000694044"/>
    </source>
</evidence>